<keyword evidence="3" id="KW-1185">Reference proteome</keyword>
<reference evidence="2 3" key="1">
    <citation type="submission" date="2023-07" db="EMBL/GenBank/DDBJ databases">
        <title>Sorghum-associated microbial communities from plants grown in Nebraska, USA.</title>
        <authorList>
            <person name="Schachtman D."/>
        </authorList>
    </citation>
    <scope>NUCLEOTIDE SEQUENCE [LARGE SCALE GENOMIC DNA]</scope>
    <source>
        <strain evidence="2 3">3262</strain>
    </source>
</reference>
<feature type="transmembrane region" description="Helical" evidence="1">
    <location>
        <begin position="40"/>
        <end position="58"/>
    </location>
</feature>
<evidence type="ECO:0000256" key="1">
    <source>
        <dbReference type="SAM" id="Phobius"/>
    </source>
</evidence>
<organism evidence="2 3">
    <name type="scientific">Mucilaginibacter pocheonensis</name>
    <dbReference type="NCBI Taxonomy" id="398050"/>
    <lineage>
        <taxon>Bacteria</taxon>
        <taxon>Pseudomonadati</taxon>
        <taxon>Bacteroidota</taxon>
        <taxon>Sphingobacteriia</taxon>
        <taxon>Sphingobacteriales</taxon>
        <taxon>Sphingobacteriaceae</taxon>
        <taxon>Mucilaginibacter</taxon>
    </lineage>
</organism>
<evidence type="ECO:0000313" key="3">
    <source>
        <dbReference type="Proteomes" id="UP001247620"/>
    </source>
</evidence>
<keyword evidence="1" id="KW-1133">Transmembrane helix</keyword>
<feature type="transmembrane region" description="Helical" evidence="1">
    <location>
        <begin position="134"/>
        <end position="155"/>
    </location>
</feature>
<proteinExistence type="predicted"/>
<dbReference type="Proteomes" id="UP001247620">
    <property type="component" value="Unassembled WGS sequence"/>
</dbReference>
<comment type="caution">
    <text evidence="2">The sequence shown here is derived from an EMBL/GenBank/DDBJ whole genome shotgun (WGS) entry which is preliminary data.</text>
</comment>
<accession>A0ABU1T8J6</accession>
<name>A0ABU1T8J6_9SPHI</name>
<keyword evidence="1" id="KW-0812">Transmembrane</keyword>
<protein>
    <submittedName>
        <fullName evidence="2">Multisubunit Na+/H+ antiporter MnhG subunit</fullName>
    </submittedName>
</protein>
<gene>
    <name evidence="2" type="ORF">J2W55_001368</name>
</gene>
<feature type="transmembrane region" description="Helical" evidence="1">
    <location>
        <begin position="95"/>
        <end position="114"/>
    </location>
</feature>
<feature type="transmembrane region" description="Helical" evidence="1">
    <location>
        <begin position="64"/>
        <end position="83"/>
    </location>
</feature>
<keyword evidence="1" id="KW-0472">Membrane</keyword>
<feature type="transmembrane region" description="Helical" evidence="1">
    <location>
        <begin position="6"/>
        <end position="28"/>
    </location>
</feature>
<sequence length="174" mass="18851">MPNHLSLLGIIHTVISIVAIIVAIIALFRYGKINPANGTGKLYILLTIITCLTGFPIMKTGHPSAGHALGVIILVILPVAVYARSIRFFGKGADYIQIIIMSLTLFFSMIPATVETLTRLPIDQPVASGPDSPIVKMWLGIWFALYIAGTLYQLIKLRKQKKVTPTPGGSVNLT</sequence>
<dbReference type="RefSeq" id="WP_310093386.1">
    <property type="nucleotide sequence ID" value="NZ_JAVDUU010000001.1"/>
</dbReference>
<evidence type="ECO:0000313" key="2">
    <source>
        <dbReference type="EMBL" id="MDR6941540.1"/>
    </source>
</evidence>
<dbReference type="EMBL" id="JAVDUU010000001">
    <property type="protein sequence ID" value="MDR6941540.1"/>
    <property type="molecule type" value="Genomic_DNA"/>
</dbReference>